<name>A0A8H3X7W1_GIGMA</name>
<dbReference type="AlphaFoldDB" id="A0A8H3X7W1"/>
<sequence>MFLIDTLFDRGTAEPCWFKITRIAVAFGLSIIALLYAFNQIISLLSNQFIVAITEEPIIPPSMPGVLLCTYNLSFINYKCDYNFMTFSPDIYGNIQMFTPFRSCEILSSNSNCINFRFNSSRQYNFDSALMIFNITLAPALSTANVSFNLSEYLYPSPLFSFPGQDSALNSKNGPSSVNFSKIGISDHQLYVKFDTMNVNNNTYTDYNYPSILLEAGDSSIITISPTIKGSYYHNLKRFLGYSGDRDQFYLTPTITTLPKLTDERQIQFAIIQRQYLRNEIQISHSIPNIVANIGGFCVALSSIYIYLFGRSKLSPWGILQKYILVCGTCRRSLKRKLAKRYVAYAGIPLSQKVSNRRNNATLEDRVQMLETMLQEYYLDNYQWEVRFYRINYLNSFSKIFIFFYVTSFSIAFEKKYIKI</sequence>
<feature type="transmembrane region" description="Helical" evidence="1">
    <location>
        <begin position="287"/>
        <end position="308"/>
    </location>
</feature>
<accession>A0A8H3X7W1</accession>
<gene>
    <name evidence="2" type="ORF">F8M41_005583</name>
</gene>
<keyword evidence="1" id="KW-1133">Transmembrane helix</keyword>
<organism evidence="2 3">
    <name type="scientific">Gigaspora margarita</name>
    <dbReference type="NCBI Taxonomy" id="4874"/>
    <lineage>
        <taxon>Eukaryota</taxon>
        <taxon>Fungi</taxon>
        <taxon>Fungi incertae sedis</taxon>
        <taxon>Mucoromycota</taxon>
        <taxon>Glomeromycotina</taxon>
        <taxon>Glomeromycetes</taxon>
        <taxon>Diversisporales</taxon>
        <taxon>Gigasporaceae</taxon>
        <taxon>Gigaspora</taxon>
    </lineage>
</organism>
<evidence type="ECO:0000256" key="1">
    <source>
        <dbReference type="SAM" id="Phobius"/>
    </source>
</evidence>
<dbReference type="Proteomes" id="UP000439903">
    <property type="component" value="Unassembled WGS sequence"/>
</dbReference>
<feature type="transmembrane region" description="Helical" evidence="1">
    <location>
        <begin position="20"/>
        <end position="38"/>
    </location>
</feature>
<dbReference type="OrthoDB" id="2403806at2759"/>
<proteinExistence type="predicted"/>
<reference evidence="2 3" key="1">
    <citation type="journal article" date="2019" name="Environ. Microbiol.">
        <title>At the nexus of three kingdoms: the genome of the mycorrhizal fungus Gigaspora margarita provides insights into plant, endobacterial and fungal interactions.</title>
        <authorList>
            <person name="Venice F."/>
            <person name="Ghignone S."/>
            <person name="Salvioli di Fossalunga A."/>
            <person name="Amselem J."/>
            <person name="Novero M."/>
            <person name="Xianan X."/>
            <person name="Sedzielewska Toro K."/>
            <person name="Morin E."/>
            <person name="Lipzen A."/>
            <person name="Grigoriev I.V."/>
            <person name="Henrissat B."/>
            <person name="Martin F.M."/>
            <person name="Bonfante P."/>
        </authorList>
    </citation>
    <scope>NUCLEOTIDE SEQUENCE [LARGE SCALE GENOMIC DNA]</scope>
    <source>
        <strain evidence="2 3">BEG34</strain>
    </source>
</reference>
<feature type="transmembrane region" description="Helical" evidence="1">
    <location>
        <begin position="393"/>
        <end position="413"/>
    </location>
</feature>
<evidence type="ECO:0000313" key="3">
    <source>
        <dbReference type="Proteomes" id="UP000439903"/>
    </source>
</evidence>
<dbReference type="EMBL" id="WTPW01001530">
    <property type="protein sequence ID" value="KAF0429938.1"/>
    <property type="molecule type" value="Genomic_DNA"/>
</dbReference>
<keyword evidence="3" id="KW-1185">Reference proteome</keyword>
<keyword evidence="1" id="KW-0472">Membrane</keyword>
<protein>
    <submittedName>
        <fullName evidence="2">Uncharacterized protein</fullName>
    </submittedName>
</protein>
<keyword evidence="1" id="KW-0812">Transmembrane</keyword>
<evidence type="ECO:0000313" key="2">
    <source>
        <dbReference type="EMBL" id="KAF0429938.1"/>
    </source>
</evidence>
<comment type="caution">
    <text evidence="2">The sequence shown here is derived from an EMBL/GenBank/DDBJ whole genome shotgun (WGS) entry which is preliminary data.</text>
</comment>